<dbReference type="SMART" id="SM00267">
    <property type="entry name" value="GGDEF"/>
    <property type="match status" value="1"/>
</dbReference>
<feature type="domain" description="GGDEF" evidence="6">
    <location>
        <begin position="304"/>
        <end position="449"/>
    </location>
</feature>
<dbReference type="PROSITE" id="PS50887">
    <property type="entry name" value="GGDEF"/>
    <property type="match status" value="1"/>
</dbReference>
<dbReference type="PROSITE" id="PS50110">
    <property type="entry name" value="RESPONSE_REGULATORY"/>
    <property type="match status" value="1"/>
</dbReference>
<evidence type="ECO:0000256" key="2">
    <source>
        <dbReference type="PROSITE-ProRule" id="PRU00169"/>
    </source>
</evidence>
<name>A0A5K7Z2B5_9BACT</name>
<dbReference type="GO" id="GO:0071732">
    <property type="term" value="P:cellular response to nitric oxide"/>
    <property type="evidence" value="ECO:0007669"/>
    <property type="project" value="UniProtKB-ARBA"/>
</dbReference>
<comment type="catalytic activity">
    <reaction evidence="1">
        <text>3',3'-c-di-GMP + H2O = 5'-phosphoguanylyl(3'-&gt;5')guanosine + H(+)</text>
        <dbReference type="Rhea" id="RHEA:24902"/>
        <dbReference type="ChEBI" id="CHEBI:15377"/>
        <dbReference type="ChEBI" id="CHEBI:15378"/>
        <dbReference type="ChEBI" id="CHEBI:58754"/>
        <dbReference type="ChEBI" id="CHEBI:58805"/>
        <dbReference type="EC" id="3.1.4.52"/>
    </reaction>
    <physiologicalReaction direction="left-to-right" evidence="1">
        <dbReference type="Rhea" id="RHEA:24903"/>
    </physiologicalReaction>
</comment>
<dbReference type="KEGG" id="dalk:DSCA_47470"/>
<dbReference type="FunFam" id="3.30.70.270:FF:000001">
    <property type="entry name" value="Diguanylate cyclase domain protein"/>
    <property type="match status" value="1"/>
</dbReference>
<dbReference type="InterPro" id="IPR035919">
    <property type="entry name" value="EAL_sf"/>
</dbReference>
<dbReference type="InterPro" id="IPR043128">
    <property type="entry name" value="Rev_trsase/Diguanyl_cyclase"/>
</dbReference>
<feature type="modified residue" description="4-aspartylphosphate" evidence="2">
    <location>
        <position position="67"/>
    </location>
</feature>
<dbReference type="EMBL" id="AP021874">
    <property type="protein sequence ID" value="BBO70817.1"/>
    <property type="molecule type" value="Genomic_DNA"/>
</dbReference>
<protein>
    <submittedName>
        <fullName evidence="7">Two-component system response regulator</fullName>
    </submittedName>
</protein>
<dbReference type="GO" id="GO:0071111">
    <property type="term" value="F:cyclic-guanylate-specific phosphodiesterase activity"/>
    <property type="evidence" value="ECO:0007669"/>
    <property type="project" value="UniProtKB-EC"/>
</dbReference>
<keyword evidence="2" id="KW-0597">Phosphoprotein</keyword>
<dbReference type="Pfam" id="PF00563">
    <property type="entry name" value="EAL"/>
    <property type="match status" value="1"/>
</dbReference>
<evidence type="ECO:0000313" key="7">
    <source>
        <dbReference type="EMBL" id="BBO70817.1"/>
    </source>
</evidence>
<dbReference type="PROSITE" id="PS50113">
    <property type="entry name" value="PAC"/>
    <property type="match status" value="1"/>
</dbReference>
<dbReference type="Gene3D" id="3.30.450.20">
    <property type="entry name" value="PAS domain"/>
    <property type="match status" value="1"/>
</dbReference>
<dbReference type="CDD" id="cd01949">
    <property type="entry name" value="GGDEF"/>
    <property type="match status" value="1"/>
</dbReference>
<evidence type="ECO:0000259" key="3">
    <source>
        <dbReference type="PROSITE" id="PS50110"/>
    </source>
</evidence>
<gene>
    <name evidence="7" type="ORF">DSCA_47470</name>
</gene>
<dbReference type="Gene3D" id="3.40.50.2300">
    <property type="match status" value="1"/>
</dbReference>
<sequence length="713" mass="79438">MGDKQRMTGNDESGVRPLALVVDDDPSLRLYMSAALKKSGFNVLEAESGEAALGLFTTGRPDLILLDLVMPGMDGFETCRAVRRLPGGRYTQILMVTGLDDNDSIETAFDAGANDFVSKPINWTILGHKGKYLLRAGQAFKELDRNRRRLAKTQELARLGNWQIDLVSFEFSCSSKASRLLGFDGWGQISYDDFLSAIIARERDMVKEKIDQAVQSNQNIVLNYPVILPDGTQKHILNQGEILYKKNGEPELMLGVIQDVSRLKQAEEEIRLLAFYDSLTGLANRALFMDRLEQAIASAGRTRQKFALLFLDLDQFKLINDTLGHQIGDLLLKQVAARLKTNIRKSDTAAAPGMDSPDSVIARLGGDEFTVLLSNIDEPESAARVAARLIREIADTYHLEGHDVAMTTSVGISVFPADGTESSTLLKNADSAMYHAKKNGRNNYQFYMESLNRAATERFSMERDLNKALENEEFVLFYQPQVDLASRRIVGAEALIRWIHPLKGMIAPDTFIPIAEESGQIIDINRWVLQAACNQKRDWLHAGLKAIRVAVNLSGYKLSSQNIIGTIKEALGKDSADYQNLELEITENVLMQETRETLSTLKQIKALKLRIALDDFGTGYSSLSYLTSFPVDVIKIDRSFVMGCITEPKNLIIIKAIIAMGHSMDKRIVAEGIETEEQFSLMKALDCDEGQGYFFKHPVPAADFAEFLAKEKL</sequence>
<dbReference type="Proteomes" id="UP000427906">
    <property type="component" value="Chromosome"/>
</dbReference>
<dbReference type="InterPro" id="IPR052155">
    <property type="entry name" value="Biofilm_reg_signaling"/>
</dbReference>
<dbReference type="InterPro" id="IPR001633">
    <property type="entry name" value="EAL_dom"/>
</dbReference>
<dbReference type="Gene3D" id="2.10.70.100">
    <property type="match status" value="1"/>
</dbReference>
<dbReference type="InterPro" id="IPR035965">
    <property type="entry name" value="PAS-like_dom_sf"/>
</dbReference>
<keyword evidence="8" id="KW-1185">Reference proteome</keyword>
<dbReference type="NCBIfam" id="TIGR00254">
    <property type="entry name" value="GGDEF"/>
    <property type="match status" value="1"/>
</dbReference>
<dbReference type="InterPro" id="IPR000700">
    <property type="entry name" value="PAS-assoc_C"/>
</dbReference>
<dbReference type="PANTHER" id="PTHR44757">
    <property type="entry name" value="DIGUANYLATE CYCLASE DGCP"/>
    <property type="match status" value="1"/>
</dbReference>
<dbReference type="SUPFAM" id="SSF52172">
    <property type="entry name" value="CheY-like"/>
    <property type="match status" value="1"/>
</dbReference>
<evidence type="ECO:0000259" key="4">
    <source>
        <dbReference type="PROSITE" id="PS50113"/>
    </source>
</evidence>
<dbReference type="PROSITE" id="PS50883">
    <property type="entry name" value="EAL"/>
    <property type="match status" value="1"/>
</dbReference>
<dbReference type="SUPFAM" id="SSF55785">
    <property type="entry name" value="PYP-like sensor domain (PAS domain)"/>
    <property type="match status" value="1"/>
</dbReference>
<dbReference type="GO" id="GO:0000160">
    <property type="term" value="P:phosphorelay signal transduction system"/>
    <property type="evidence" value="ECO:0007669"/>
    <property type="project" value="InterPro"/>
</dbReference>
<feature type="domain" description="PAC" evidence="4">
    <location>
        <begin position="220"/>
        <end position="272"/>
    </location>
</feature>
<reference evidence="7 8" key="1">
    <citation type="submission" date="2019-11" db="EMBL/GenBank/DDBJ databases">
        <title>Comparative genomics of hydrocarbon-degrading Desulfosarcina strains.</title>
        <authorList>
            <person name="Watanabe M."/>
            <person name="Kojima H."/>
            <person name="Fukui M."/>
        </authorList>
    </citation>
    <scope>NUCLEOTIDE SEQUENCE [LARGE SCALE GENOMIC DNA]</scope>
    <source>
        <strain evidence="7 8">PL12</strain>
    </source>
</reference>
<dbReference type="RefSeq" id="WP_231716259.1">
    <property type="nucleotide sequence ID" value="NZ_AP021874.1"/>
</dbReference>
<dbReference type="InterPro" id="IPR029787">
    <property type="entry name" value="Nucleotide_cyclase"/>
</dbReference>
<dbReference type="Pfam" id="PF00990">
    <property type="entry name" value="GGDEF"/>
    <property type="match status" value="1"/>
</dbReference>
<dbReference type="CDD" id="cd01948">
    <property type="entry name" value="EAL"/>
    <property type="match status" value="1"/>
</dbReference>
<dbReference type="Pfam" id="PF00072">
    <property type="entry name" value="Response_reg"/>
    <property type="match status" value="1"/>
</dbReference>
<dbReference type="SUPFAM" id="SSF141868">
    <property type="entry name" value="EAL domain-like"/>
    <property type="match status" value="1"/>
</dbReference>
<dbReference type="PANTHER" id="PTHR44757:SF2">
    <property type="entry name" value="BIOFILM ARCHITECTURE MAINTENANCE PROTEIN MBAA"/>
    <property type="match status" value="1"/>
</dbReference>
<dbReference type="SMART" id="SM00052">
    <property type="entry name" value="EAL"/>
    <property type="match status" value="1"/>
</dbReference>
<dbReference type="InterPro" id="IPR000160">
    <property type="entry name" value="GGDEF_dom"/>
</dbReference>
<accession>A0A5K7Z2B5</accession>
<organism evidence="7 8">
    <name type="scientific">Desulfosarcina alkanivorans</name>
    <dbReference type="NCBI Taxonomy" id="571177"/>
    <lineage>
        <taxon>Bacteria</taxon>
        <taxon>Pseudomonadati</taxon>
        <taxon>Thermodesulfobacteriota</taxon>
        <taxon>Desulfobacteria</taxon>
        <taxon>Desulfobacterales</taxon>
        <taxon>Desulfosarcinaceae</taxon>
        <taxon>Desulfosarcina</taxon>
    </lineage>
</organism>
<dbReference type="FunFam" id="3.20.20.450:FF:000001">
    <property type="entry name" value="Cyclic di-GMP phosphodiesterase yahA"/>
    <property type="match status" value="1"/>
</dbReference>
<feature type="domain" description="EAL" evidence="5">
    <location>
        <begin position="458"/>
        <end position="712"/>
    </location>
</feature>
<evidence type="ECO:0000259" key="6">
    <source>
        <dbReference type="PROSITE" id="PS50887"/>
    </source>
</evidence>
<dbReference type="InterPro" id="IPR011006">
    <property type="entry name" value="CheY-like_superfamily"/>
</dbReference>
<evidence type="ECO:0000256" key="1">
    <source>
        <dbReference type="ARBA" id="ARBA00051114"/>
    </source>
</evidence>
<evidence type="ECO:0000313" key="8">
    <source>
        <dbReference type="Proteomes" id="UP000427906"/>
    </source>
</evidence>
<dbReference type="InterPro" id="IPR001789">
    <property type="entry name" value="Sig_transdc_resp-reg_receiver"/>
</dbReference>
<dbReference type="Gene3D" id="3.20.20.450">
    <property type="entry name" value="EAL domain"/>
    <property type="match status" value="1"/>
</dbReference>
<proteinExistence type="predicted"/>
<feature type="domain" description="Response regulatory" evidence="3">
    <location>
        <begin position="18"/>
        <end position="134"/>
    </location>
</feature>
<evidence type="ECO:0000259" key="5">
    <source>
        <dbReference type="PROSITE" id="PS50883"/>
    </source>
</evidence>
<dbReference type="SMART" id="SM00448">
    <property type="entry name" value="REC"/>
    <property type="match status" value="1"/>
</dbReference>
<dbReference type="SUPFAM" id="SSF55073">
    <property type="entry name" value="Nucleotide cyclase"/>
    <property type="match status" value="1"/>
</dbReference>
<dbReference type="AlphaFoldDB" id="A0A5K7Z2B5"/>
<dbReference type="Gene3D" id="3.30.70.270">
    <property type="match status" value="1"/>
</dbReference>